<evidence type="ECO:0000313" key="2">
    <source>
        <dbReference type="EMBL" id="RLZ07369.1"/>
    </source>
</evidence>
<dbReference type="Proteomes" id="UP000275348">
    <property type="component" value="Unassembled WGS sequence"/>
</dbReference>
<feature type="transmembrane region" description="Helical" evidence="1">
    <location>
        <begin position="314"/>
        <end position="341"/>
    </location>
</feature>
<accession>A0A3L9MA12</accession>
<dbReference type="OrthoDB" id="675873at2"/>
<dbReference type="Pfam" id="PF12412">
    <property type="entry name" value="DUF3667"/>
    <property type="match status" value="1"/>
</dbReference>
<dbReference type="EMBL" id="RDOJ01000018">
    <property type="protein sequence ID" value="RLZ07369.1"/>
    <property type="molecule type" value="Genomic_DNA"/>
</dbReference>
<name>A0A3L9MA12_9FLAO</name>
<feature type="transmembrane region" description="Helical" evidence="1">
    <location>
        <begin position="216"/>
        <end position="236"/>
    </location>
</feature>
<keyword evidence="1" id="KW-0812">Transmembrane</keyword>
<evidence type="ECO:0000313" key="3">
    <source>
        <dbReference type="Proteomes" id="UP000275348"/>
    </source>
</evidence>
<sequence length="343" mass="39914">MSDGKLREDNICQNCNNTVIENYCSHCGQENTETRQPFYFLITHFIEDFIHYDSSFWHTIKNLFFKPGRITNEYLSGKRNSSVNPVKLYIFISFITFFLIAIIPTKTRVTEDNIKVNPPKEVQIDKKAEVKQSLDSLAINSVISKQQKDLINKAVENNTEISLNEVDIATIEQIEKKVDAQAPILTRFISKFKELKANNISTEQIAESIIEHSLKLIPKALFVYMPIFSFLLWLFYNKKKYWYFDHGIFTLHYFSVILLAVLTIYILTALSSYIEISFIVSILRFIAVIIGIFTIINFILALHRRYKENRFITLLKGLILIGINSFIFFTIIIGIVIYSYLHV</sequence>
<dbReference type="AlphaFoldDB" id="A0A3L9MA12"/>
<evidence type="ECO:0000256" key="1">
    <source>
        <dbReference type="SAM" id="Phobius"/>
    </source>
</evidence>
<proteinExistence type="predicted"/>
<keyword evidence="1" id="KW-0472">Membrane</keyword>
<feature type="transmembrane region" description="Helical" evidence="1">
    <location>
        <begin position="276"/>
        <end position="302"/>
    </location>
</feature>
<protein>
    <submittedName>
        <fullName evidence="2">DUF3667 domain-containing protein</fullName>
    </submittedName>
</protein>
<organism evidence="2 3">
    <name type="scientific">Faecalibacter macacae</name>
    <dbReference type="NCBI Taxonomy" id="1859289"/>
    <lineage>
        <taxon>Bacteria</taxon>
        <taxon>Pseudomonadati</taxon>
        <taxon>Bacteroidota</taxon>
        <taxon>Flavobacteriia</taxon>
        <taxon>Flavobacteriales</taxon>
        <taxon>Weeksellaceae</taxon>
        <taxon>Faecalibacter</taxon>
    </lineage>
</organism>
<keyword evidence="3" id="KW-1185">Reference proteome</keyword>
<dbReference type="RefSeq" id="WP_121935394.1">
    <property type="nucleotide sequence ID" value="NZ_RDOJ01000018.1"/>
</dbReference>
<comment type="caution">
    <text evidence="2">The sequence shown here is derived from an EMBL/GenBank/DDBJ whole genome shotgun (WGS) entry which is preliminary data.</text>
</comment>
<dbReference type="InterPro" id="IPR022134">
    <property type="entry name" value="DUF3667"/>
</dbReference>
<gene>
    <name evidence="2" type="ORF">EAH69_11700</name>
</gene>
<feature type="transmembrane region" description="Helical" evidence="1">
    <location>
        <begin position="86"/>
        <end position="103"/>
    </location>
</feature>
<feature type="transmembrane region" description="Helical" evidence="1">
    <location>
        <begin position="248"/>
        <end position="270"/>
    </location>
</feature>
<reference evidence="2 3" key="1">
    <citation type="submission" date="2018-10" db="EMBL/GenBank/DDBJ databases">
        <authorList>
            <person name="Chen X."/>
        </authorList>
    </citation>
    <scope>NUCLEOTIDE SEQUENCE [LARGE SCALE GENOMIC DNA]</scope>
    <source>
        <strain evidence="2 3">YIM 102668</strain>
    </source>
</reference>
<keyword evidence="1" id="KW-1133">Transmembrane helix</keyword>